<dbReference type="Pfam" id="PF00657">
    <property type="entry name" value="Lipase_GDSL"/>
    <property type="match status" value="1"/>
</dbReference>
<sequence length="355" mass="39773">MGNQWKHAFVFHLFIFFFLLTGVQLVQSSSHHHHHRLLSKLFVFGDSYADTGNNQKSTSRSWKVPYGTTFPGEPAGRFSDGRVLTDYVASFLGIETPVAYRWREVEADRMRYGINFAFGGTGVFDTVVPPDPNVTMTKQIDFFQQLIDDGVYSKSDLDSSVALISLAGNDYTTYVAMNGSAEGFSTFTASVINQLAINLKRIHGMGVKKFAVIAIPPFGCLPQATILSSYQQCNETINKISIYHNLFLQEAVDKLNNENKGSTFIILDLYNAFISTFKRQKDHPGSMEFGNPLKPCCESINSKYLCGQTDENGVPMYTACENPKSAFFWDEVHLSQEGCLAVYSLLEDSLHQLYL</sequence>
<dbReference type="InterPro" id="IPR035669">
    <property type="entry name" value="SGNH_plant_lipase-like"/>
</dbReference>
<name>A0A1U8B689_NELNU</name>
<protein>
    <submittedName>
        <fullName evidence="6">GDSL esterase/lipase At5g03610-like</fullName>
    </submittedName>
</protein>
<organism evidence="5 6">
    <name type="scientific">Nelumbo nucifera</name>
    <name type="common">Sacred lotus</name>
    <dbReference type="NCBI Taxonomy" id="4432"/>
    <lineage>
        <taxon>Eukaryota</taxon>
        <taxon>Viridiplantae</taxon>
        <taxon>Streptophyta</taxon>
        <taxon>Embryophyta</taxon>
        <taxon>Tracheophyta</taxon>
        <taxon>Spermatophyta</taxon>
        <taxon>Magnoliopsida</taxon>
        <taxon>Proteales</taxon>
        <taxon>Nelumbonaceae</taxon>
        <taxon>Nelumbo</taxon>
    </lineage>
</organism>
<dbReference type="InterPro" id="IPR001087">
    <property type="entry name" value="GDSL"/>
</dbReference>
<evidence type="ECO:0000313" key="6">
    <source>
        <dbReference type="RefSeq" id="XP_010271726.1"/>
    </source>
</evidence>
<dbReference type="CDD" id="cd01837">
    <property type="entry name" value="SGNH_plant_lipase_like"/>
    <property type="match status" value="1"/>
</dbReference>
<gene>
    <name evidence="6" type="primary">LOC104607723</name>
</gene>
<dbReference type="InParanoid" id="A0A1U8B689"/>
<feature type="signal peptide" evidence="4">
    <location>
        <begin position="1"/>
        <end position="28"/>
    </location>
</feature>
<comment type="similarity">
    <text evidence="1">Belongs to the 'GDSL' lipolytic enzyme family.</text>
</comment>
<accession>A0A1U8B689</accession>
<evidence type="ECO:0000313" key="5">
    <source>
        <dbReference type="Proteomes" id="UP000189703"/>
    </source>
</evidence>
<evidence type="ECO:0000256" key="1">
    <source>
        <dbReference type="ARBA" id="ARBA00008668"/>
    </source>
</evidence>
<dbReference type="eggNOG" id="ENOG502QU3Y">
    <property type="taxonomic scope" value="Eukaryota"/>
</dbReference>
<proteinExistence type="inferred from homology"/>
<dbReference type="SUPFAM" id="SSF52266">
    <property type="entry name" value="SGNH hydrolase"/>
    <property type="match status" value="1"/>
</dbReference>
<dbReference type="PANTHER" id="PTHR46020:SF4">
    <property type="entry name" value="OS04G0650200 PROTEIN"/>
    <property type="match status" value="1"/>
</dbReference>
<dbReference type="GO" id="GO:0016788">
    <property type="term" value="F:hydrolase activity, acting on ester bonds"/>
    <property type="evidence" value="ECO:0007669"/>
    <property type="project" value="InterPro"/>
</dbReference>
<dbReference type="GO" id="GO:0006629">
    <property type="term" value="P:lipid metabolic process"/>
    <property type="evidence" value="ECO:0007669"/>
    <property type="project" value="UniProtKB-KW"/>
</dbReference>
<reference evidence="6" key="1">
    <citation type="submission" date="2025-08" db="UniProtKB">
        <authorList>
            <consortium name="RefSeq"/>
        </authorList>
    </citation>
    <scope>IDENTIFICATION</scope>
</reference>
<evidence type="ECO:0000256" key="2">
    <source>
        <dbReference type="ARBA" id="ARBA00022801"/>
    </source>
</evidence>
<dbReference type="RefSeq" id="XP_010271726.1">
    <property type="nucleotide sequence ID" value="XM_010273424.2"/>
</dbReference>
<dbReference type="PANTHER" id="PTHR46020">
    <property type="entry name" value="OSJNBB0059K02.9 PROTEIN"/>
    <property type="match status" value="1"/>
</dbReference>
<dbReference type="GeneID" id="104607723"/>
<dbReference type="STRING" id="4432.A0A1U8B689"/>
<dbReference type="FunCoup" id="A0A1U8B689">
    <property type="interactions" value="1239"/>
</dbReference>
<dbReference type="OrthoDB" id="1600564at2759"/>
<dbReference type="Gene3D" id="3.40.50.1110">
    <property type="entry name" value="SGNH hydrolase"/>
    <property type="match status" value="1"/>
</dbReference>
<dbReference type="InterPro" id="IPR036514">
    <property type="entry name" value="SGNH_hydro_sf"/>
</dbReference>
<dbReference type="AlphaFoldDB" id="A0A1U8B689"/>
<keyword evidence="5" id="KW-1185">Reference proteome</keyword>
<feature type="chain" id="PRO_5010569184" evidence="4">
    <location>
        <begin position="29"/>
        <end position="355"/>
    </location>
</feature>
<dbReference type="KEGG" id="nnu:104607723"/>
<dbReference type="Proteomes" id="UP000189703">
    <property type="component" value="Unplaced"/>
</dbReference>
<dbReference type="OMA" id="PCCESIN"/>
<evidence type="ECO:0000256" key="4">
    <source>
        <dbReference type="SAM" id="SignalP"/>
    </source>
</evidence>
<keyword evidence="4" id="KW-0732">Signal</keyword>
<keyword evidence="2" id="KW-0378">Hydrolase</keyword>
<keyword evidence="3" id="KW-0443">Lipid metabolism</keyword>
<evidence type="ECO:0000256" key="3">
    <source>
        <dbReference type="ARBA" id="ARBA00023098"/>
    </source>
</evidence>